<comment type="subcellular location">
    <subcellularLocation>
        <location evidence="1">Cell membrane</location>
        <topology evidence="1">Multi-pass membrane protein</topology>
    </subcellularLocation>
</comment>
<evidence type="ECO:0000256" key="5">
    <source>
        <dbReference type="ARBA" id="ARBA00022475"/>
    </source>
</evidence>
<feature type="transmembrane region" description="Helical" evidence="10">
    <location>
        <begin position="21"/>
        <end position="42"/>
    </location>
</feature>
<feature type="transmembrane region" description="Helical" evidence="10">
    <location>
        <begin position="335"/>
        <end position="358"/>
    </location>
</feature>
<dbReference type="PIRSF" id="PIRSF006603">
    <property type="entry name" value="DinF"/>
    <property type="match status" value="1"/>
</dbReference>
<keyword evidence="9" id="KW-0046">Antibiotic resistance</keyword>
<feature type="transmembrane region" description="Helical" evidence="10">
    <location>
        <begin position="54"/>
        <end position="78"/>
    </location>
</feature>
<keyword evidence="4" id="KW-0813">Transport</keyword>
<evidence type="ECO:0000256" key="2">
    <source>
        <dbReference type="ARBA" id="ARBA00008417"/>
    </source>
</evidence>
<feature type="transmembrane region" description="Helical" evidence="10">
    <location>
        <begin position="295"/>
        <end position="315"/>
    </location>
</feature>
<dbReference type="InterPro" id="IPR051327">
    <property type="entry name" value="MATE_MepA_subfamily"/>
</dbReference>
<evidence type="ECO:0000256" key="7">
    <source>
        <dbReference type="ARBA" id="ARBA00022989"/>
    </source>
</evidence>
<dbReference type="PANTHER" id="PTHR43823">
    <property type="entry name" value="SPORULATION PROTEIN YKVU"/>
    <property type="match status" value="1"/>
</dbReference>
<dbReference type="Proteomes" id="UP000754226">
    <property type="component" value="Unassembled WGS sequence"/>
</dbReference>
<organism evidence="11 12">
    <name type="scientific">Acidaminococcus intestini</name>
    <dbReference type="NCBI Taxonomy" id="187327"/>
    <lineage>
        <taxon>Bacteria</taxon>
        <taxon>Bacillati</taxon>
        <taxon>Bacillota</taxon>
        <taxon>Negativicutes</taxon>
        <taxon>Acidaminococcales</taxon>
        <taxon>Acidaminococcaceae</taxon>
        <taxon>Acidaminococcus</taxon>
    </lineage>
</organism>
<feature type="transmembrane region" description="Helical" evidence="10">
    <location>
        <begin position="175"/>
        <end position="196"/>
    </location>
</feature>
<dbReference type="GO" id="GO:0042910">
    <property type="term" value="F:xenobiotic transmembrane transporter activity"/>
    <property type="evidence" value="ECO:0007669"/>
    <property type="project" value="InterPro"/>
</dbReference>
<dbReference type="EMBL" id="JAGZCZ010000006">
    <property type="protein sequence ID" value="MBS5519940.1"/>
    <property type="molecule type" value="Genomic_DNA"/>
</dbReference>
<feature type="transmembrane region" description="Helical" evidence="10">
    <location>
        <begin position="141"/>
        <end position="163"/>
    </location>
</feature>
<evidence type="ECO:0000256" key="8">
    <source>
        <dbReference type="ARBA" id="ARBA00023136"/>
    </source>
</evidence>
<dbReference type="CDD" id="cd13143">
    <property type="entry name" value="MATE_MepA_like"/>
    <property type="match status" value="1"/>
</dbReference>
<keyword evidence="8 10" id="KW-0472">Membrane</keyword>
<dbReference type="InterPro" id="IPR002528">
    <property type="entry name" value="MATE_fam"/>
</dbReference>
<dbReference type="GO" id="GO:0005886">
    <property type="term" value="C:plasma membrane"/>
    <property type="evidence" value="ECO:0007669"/>
    <property type="project" value="UniProtKB-SubCell"/>
</dbReference>
<reference evidence="11" key="1">
    <citation type="submission" date="2021-02" db="EMBL/GenBank/DDBJ databases">
        <title>Infant gut strain persistence is associated with maternal origin, phylogeny, and functional potential including surface adhesion and iron acquisition.</title>
        <authorList>
            <person name="Lou Y.C."/>
        </authorList>
    </citation>
    <scope>NUCLEOTIDE SEQUENCE</scope>
    <source>
        <strain evidence="11">L3_106_000M1_dasL3_106_000M1_concoct_15</strain>
    </source>
</reference>
<evidence type="ECO:0000256" key="4">
    <source>
        <dbReference type="ARBA" id="ARBA00022448"/>
    </source>
</evidence>
<protein>
    <recommendedName>
        <fullName evidence="3">Multidrug export protein MepA</fullName>
    </recommendedName>
</protein>
<keyword evidence="7 10" id="KW-1133">Transmembrane helix</keyword>
<evidence type="ECO:0000256" key="10">
    <source>
        <dbReference type="SAM" id="Phobius"/>
    </source>
</evidence>
<gene>
    <name evidence="11" type="ORF">KHX13_06385</name>
</gene>
<feature type="transmembrane region" description="Helical" evidence="10">
    <location>
        <begin position="269"/>
        <end position="289"/>
    </location>
</feature>
<dbReference type="InterPro" id="IPR048279">
    <property type="entry name" value="MdtK-like"/>
</dbReference>
<evidence type="ECO:0000256" key="3">
    <source>
        <dbReference type="ARBA" id="ARBA00022106"/>
    </source>
</evidence>
<dbReference type="PANTHER" id="PTHR43823:SF3">
    <property type="entry name" value="MULTIDRUG EXPORT PROTEIN MEPA"/>
    <property type="match status" value="1"/>
</dbReference>
<proteinExistence type="inferred from homology"/>
<dbReference type="GO" id="GO:0015297">
    <property type="term" value="F:antiporter activity"/>
    <property type="evidence" value="ECO:0007669"/>
    <property type="project" value="InterPro"/>
</dbReference>
<dbReference type="AlphaFoldDB" id="A0A943EF65"/>
<feature type="transmembrane region" description="Helical" evidence="10">
    <location>
        <begin position="370"/>
        <end position="393"/>
    </location>
</feature>
<dbReference type="Pfam" id="PF01554">
    <property type="entry name" value="MatE"/>
    <property type="match status" value="2"/>
</dbReference>
<comment type="caution">
    <text evidence="11">The sequence shown here is derived from an EMBL/GenBank/DDBJ whole genome shotgun (WGS) entry which is preliminary data.</text>
</comment>
<evidence type="ECO:0000256" key="1">
    <source>
        <dbReference type="ARBA" id="ARBA00004651"/>
    </source>
</evidence>
<dbReference type="InterPro" id="IPR045070">
    <property type="entry name" value="MATE_MepA-like"/>
</dbReference>
<sequence>MSSLDQKRNQALFEEASVPKALTAMAIPTIISQLITLIYNLADAFFVGRTGNPYMIAAVSLVFPVFAITVALSNLFGVGGGSLMSRCLGEGDEKSARQVSAFSLYGSLAGALLFSLTLYFLRRPILLLLGASPATYAYTETYLFLVVTLGTLPTVLSGTLAQLFRSVGFAQKASFGLSLGAVLNIILDPLFMFVLLPQGEELTGAALATLLSNLVSLGYFLLSLVKSAKKSCLAYTFPEGLPSKEKIHSVLSVGFPSALTNLLFDTSNLFLNHLMAGFGGAPLAALGIVMKAERIPLNTGLGICQGMLPLVAYHYGARKFTRMKAFIKTARRAGLLFSLLCVLFYELAAAPIAGLFIAARPESALGLETLALGALFLRFRCLASPFAFLNFHITFSLQALGDGRTTLLVAALRQAIIYIPLMHVMGAYFGYIGLIESQTAAEIVTFLLAGWIFSKRLAAIKEKPQS</sequence>
<keyword evidence="6 10" id="KW-0812">Transmembrane</keyword>
<evidence type="ECO:0000313" key="12">
    <source>
        <dbReference type="Proteomes" id="UP000754226"/>
    </source>
</evidence>
<accession>A0A943EF65</accession>
<keyword evidence="5" id="KW-1003">Cell membrane</keyword>
<name>A0A943EF65_9FIRM</name>
<evidence type="ECO:0000256" key="6">
    <source>
        <dbReference type="ARBA" id="ARBA00022692"/>
    </source>
</evidence>
<feature type="transmembrane region" description="Helical" evidence="10">
    <location>
        <begin position="202"/>
        <end position="222"/>
    </location>
</feature>
<evidence type="ECO:0000313" key="11">
    <source>
        <dbReference type="EMBL" id="MBS5519940.1"/>
    </source>
</evidence>
<comment type="similarity">
    <text evidence="2">Belongs to the multi antimicrobial extrusion (MATE) (TC 2.A.66.1) family. MepA subfamily.</text>
</comment>
<evidence type="ECO:0000256" key="9">
    <source>
        <dbReference type="ARBA" id="ARBA00023251"/>
    </source>
</evidence>
<dbReference type="GO" id="GO:0046677">
    <property type="term" value="P:response to antibiotic"/>
    <property type="evidence" value="ECO:0007669"/>
    <property type="project" value="UniProtKB-KW"/>
</dbReference>
<feature type="transmembrane region" description="Helical" evidence="10">
    <location>
        <begin position="99"/>
        <end position="121"/>
    </location>
</feature>